<dbReference type="AlphaFoldDB" id="A0A917NRU4"/>
<dbReference type="PROSITE" id="PS50931">
    <property type="entry name" value="HTH_LYSR"/>
    <property type="match status" value="1"/>
</dbReference>
<dbReference type="FunFam" id="1.10.10.10:FF:000001">
    <property type="entry name" value="LysR family transcriptional regulator"/>
    <property type="match status" value="1"/>
</dbReference>
<feature type="domain" description="HTH lysR-type" evidence="5">
    <location>
        <begin position="8"/>
        <end position="65"/>
    </location>
</feature>
<evidence type="ECO:0000256" key="2">
    <source>
        <dbReference type="ARBA" id="ARBA00023015"/>
    </source>
</evidence>
<evidence type="ECO:0000256" key="3">
    <source>
        <dbReference type="ARBA" id="ARBA00023125"/>
    </source>
</evidence>
<dbReference type="Proteomes" id="UP000661507">
    <property type="component" value="Unassembled WGS sequence"/>
</dbReference>
<dbReference type="SUPFAM" id="SSF46785">
    <property type="entry name" value="Winged helix' DNA-binding domain"/>
    <property type="match status" value="1"/>
</dbReference>
<dbReference type="Pfam" id="PF03466">
    <property type="entry name" value="LysR_substrate"/>
    <property type="match status" value="1"/>
</dbReference>
<dbReference type="InterPro" id="IPR036390">
    <property type="entry name" value="WH_DNA-bd_sf"/>
</dbReference>
<dbReference type="InterPro" id="IPR058163">
    <property type="entry name" value="LysR-type_TF_proteobact-type"/>
</dbReference>
<dbReference type="PANTHER" id="PTHR30537">
    <property type="entry name" value="HTH-TYPE TRANSCRIPTIONAL REGULATOR"/>
    <property type="match status" value="1"/>
</dbReference>
<dbReference type="GO" id="GO:0003700">
    <property type="term" value="F:DNA-binding transcription factor activity"/>
    <property type="evidence" value="ECO:0007669"/>
    <property type="project" value="InterPro"/>
</dbReference>
<name>A0A917NRU4_9PROT</name>
<protein>
    <submittedName>
        <fullName evidence="6">LysR family transcriptional regulator</fullName>
    </submittedName>
</protein>
<evidence type="ECO:0000313" key="7">
    <source>
        <dbReference type="Proteomes" id="UP000661507"/>
    </source>
</evidence>
<dbReference type="InterPro" id="IPR000847">
    <property type="entry name" value="LysR_HTH_N"/>
</dbReference>
<dbReference type="RefSeq" id="WP_188968336.1">
    <property type="nucleotide sequence ID" value="NZ_BMKW01000007.1"/>
</dbReference>
<dbReference type="PANTHER" id="PTHR30537:SF3">
    <property type="entry name" value="TRANSCRIPTIONAL REGULATORY PROTEIN"/>
    <property type="match status" value="1"/>
</dbReference>
<dbReference type="Gene3D" id="3.40.190.290">
    <property type="match status" value="1"/>
</dbReference>
<evidence type="ECO:0000256" key="4">
    <source>
        <dbReference type="ARBA" id="ARBA00023163"/>
    </source>
</evidence>
<dbReference type="InterPro" id="IPR036388">
    <property type="entry name" value="WH-like_DNA-bd_sf"/>
</dbReference>
<dbReference type="PRINTS" id="PR00039">
    <property type="entry name" value="HTHLYSR"/>
</dbReference>
<dbReference type="GO" id="GO:0006351">
    <property type="term" value="P:DNA-templated transcription"/>
    <property type="evidence" value="ECO:0007669"/>
    <property type="project" value="TreeGrafter"/>
</dbReference>
<evidence type="ECO:0000256" key="1">
    <source>
        <dbReference type="ARBA" id="ARBA00009437"/>
    </source>
</evidence>
<sequence length="297" mass="32374">MDWTASQLDWNRIRAFLATAEAGSLSAAARALGLTQPTLGRQIAALERELGVALFERAGRGLVLTPTAGALLDHVRTMGEAAGRLALAATGQSQRIEGPIRITATEACAAHVLPPIIARLRAAHPGITVEIRATNRTADLLRREADIAVRNFDPREPELIARKVGEDRGRPYATPGYLSKLGHPRGWDDLTRAEFVAFGETSDFIEGMRALGLQVTAQQVPVQVDSHLVHWELVKQGAGIGFNTEAVGDAEPRVRRVLPEAAPIVFPIWLVTHRELHTSRRVRVVFDLLADALSLQR</sequence>
<dbReference type="EMBL" id="BMKW01000007">
    <property type="protein sequence ID" value="GGJ22595.1"/>
    <property type="molecule type" value="Genomic_DNA"/>
</dbReference>
<evidence type="ECO:0000259" key="5">
    <source>
        <dbReference type="PROSITE" id="PS50931"/>
    </source>
</evidence>
<keyword evidence="3" id="KW-0238">DNA-binding</keyword>
<keyword evidence="7" id="KW-1185">Reference proteome</keyword>
<reference evidence="6" key="1">
    <citation type="journal article" date="2014" name="Int. J. Syst. Evol. Microbiol.">
        <title>Complete genome sequence of Corynebacterium casei LMG S-19264T (=DSM 44701T), isolated from a smear-ripened cheese.</title>
        <authorList>
            <consortium name="US DOE Joint Genome Institute (JGI-PGF)"/>
            <person name="Walter F."/>
            <person name="Albersmeier A."/>
            <person name="Kalinowski J."/>
            <person name="Ruckert C."/>
        </authorList>
    </citation>
    <scope>NUCLEOTIDE SEQUENCE</scope>
    <source>
        <strain evidence="6">CGMCC 1.3617</strain>
    </source>
</reference>
<dbReference type="SUPFAM" id="SSF53850">
    <property type="entry name" value="Periplasmic binding protein-like II"/>
    <property type="match status" value="1"/>
</dbReference>
<keyword evidence="2" id="KW-0805">Transcription regulation</keyword>
<reference evidence="6" key="2">
    <citation type="submission" date="2020-09" db="EMBL/GenBank/DDBJ databases">
        <authorList>
            <person name="Sun Q."/>
            <person name="Zhou Y."/>
        </authorList>
    </citation>
    <scope>NUCLEOTIDE SEQUENCE</scope>
    <source>
        <strain evidence="6">CGMCC 1.3617</strain>
    </source>
</reference>
<dbReference type="Pfam" id="PF00126">
    <property type="entry name" value="HTH_1"/>
    <property type="match status" value="1"/>
</dbReference>
<evidence type="ECO:0000313" key="6">
    <source>
        <dbReference type="EMBL" id="GGJ22595.1"/>
    </source>
</evidence>
<keyword evidence="4" id="KW-0804">Transcription</keyword>
<comment type="caution">
    <text evidence="6">The sequence shown here is derived from an EMBL/GenBank/DDBJ whole genome shotgun (WGS) entry which is preliminary data.</text>
</comment>
<dbReference type="Gene3D" id="1.10.10.10">
    <property type="entry name" value="Winged helix-like DNA-binding domain superfamily/Winged helix DNA-binding domain"/>
    <property type="match status" value="1"/>
</dbReference>
<dbReference type="GO" id="GO:0043565">
    <property type="term" value="F:sequence-specific DNA binding"/>
    <property type="evidence" value="ECO:0007669"/>
    <property type="project" value="TreeGrafter"/>
</dbReference>
<proteinExistence type="inferred from homology"/>
<accession>A0A917NRU4</accession>
<dbReference type="InterPro" id="IPR005119">
    <property type="entry name" value="LysR_subst-bd"/>
</dbReference>
<organism evidence="6 7">
    <name type="scientific">Neoroseomonas lacus</name>
    <dbReference type="NCBI Taxonomy" id="287609"/>
    <lineage>
        <taxon>Bacteria</taxon>
        <taxon>Pseudomonadati</taxon>
        <taxon>Pseudomonadota</taxon>
        <taxon>Alphaproteobacteria</taxon>
        <taxon>Acetobacterales</taxon>
        <taxon>Acetobacteraceae</taxon>
        <taxon>Neoroseomonas</taxon>
    </lineage>
</organism>
<comment type="similarity">
    <text evidence="1">Belongs to the LysR transcriptional regulatory family.</text>
</comment>
<gene>
    <name evidence="6" type="ORF">GCM10011320_32260</name>
</gene>